<dbReference type="EnsemblPlants" id="AVESA.00010b.r2.2CG0294450.1">
    <property type="protein sequence ID" value="AVESA.00010b.r2.2CG0294450.1.CDS.1"/>
    <property type="gene ID" value="AVESA.00010b.r2.2CG0294450"/>
</dbReference>
<organism evidence="1 2">
    <name type="scientific">Avena sativa</name>
    <name type="common">Oat</name>
    <dbReference type="NCBI Taxonomy" id="4498"/>
    <lineage>
        <taxon>Eukaryota</taxon>
        <taxon>Viridiplantae</taxon>
        <taxon>Streptophyta</taxon>
        <taxon>Embryophyta</taxon>
        <taxon>Tracheophyta</taxon>
        <taxon>Spermatophyta</taxon>
        <taxon>Magnoliopsida</taxon>
        <taxon>Liliopsida</taxon>
        <taxon>Poales</taxon>
        <taxon>Poaceae</taxon>
        <taxon>BOP clade</taxon>
        <taxon>Pooideae</taxon>
        <taxon>Poodae</taxon>
        <taxon>Poeae</taxon>
        <taxon>Poeae Chloroplast Group 1 (Aveneae type)</taxon>
        <taxon>Aveninae</taxon>
        <taxon>Avena</taxon>
    </lineage>
</organism>
<dbReference type="Proteomes" id="UP001732700">
    <property type="component" value="Chromosome 2C"/>
</dbReference>
<evidence type="ECO:0000313" key="1">
    <source>
        <dbReference type="EnsemblPlants" id="AVESA.00010b.r2.2CG0294450.1.CDS.1"/>
    </source>
</evidence>
<name>A0ACD5UQB9_AVESA</name>
<reference evidence="1" key="2">
    <citation type="submission" date="2025-09" db="UniProtKB">
        <authorList>
            <consortium name="EnsemblPlants"/>
        </authorList>
    </citation>
    <scope>IDENTIFICATION</scope>
</reference>
<keyword evidence="2" id="KW-1185">Reference proteome</keyword>
<proteinExistence type="predicted"/>
<evidence type="ECO:0000313" key="2">
    <source>
        <dbReference type="Proteomes" id="UP001732700"/>
    </source>
</evidence>
<sequence length="283" mass="29486">MAPLRAATATLLLLTLASSATATTTANFKITEVLSESPEFSTFNSLLSKMNLTEEINDRQTITVLVVDDSAANAITSLPADTQKNVLAVHILLDYYDPMKLDTIEKKTALLTTLFQTTGAATNRMGLVNYTQGKDEQMAFGSGEPGAPISSQLVKVVACRPYHLSVMQISAAIIPPSIGSSDKGPGSEAKAYGSSPNKTEAPEASARTTEAQVQELESSDDASALDENDPSIVVHGPPAMDALASSQPPKSADAAKAPAAGNTVVVCTSVGLMGLVMLMILNS</sequence>
<protein>
    <submittedName>
        <fullName evidence="1">Uncharacterized protein</fullName>
    </submittedName>
</protein>
<accession>A0ACD5UQB9</accession>
<reference evidence="1" key="1">
    <citation type="submission" date="2021-05" db="EMBL/GenBank/DDBJ databases">
        <authorList>
            <person name="Scholz U."/>
            <person name="Mascher M."/>
            <person name="Fiebig A."/>
        </authorList>
    </citation>
    <scope>NUCLEOTIDE SEQUENCE [LARGE SCALE GENOMIC DNA]</scope>
</reference>